<reference evidence="1 2" key="1">
    <citation type="journal article" date="2022" name="Allergy">
        <title>Genome assembly and annotation of Periplaneta americana reveal a comprehensive cockroach allergen profile.</title>
        <authorList>
            <person name="Wang L."/>
            <person name="Xiong Q."/>
            <person name="Saelim N."/>
            <person name="Wang L."/>
            <person name="Nong W."/>
            <person name="Wan A.T."/>
            <person name="Shi M."/>
            <person name="Liu X."/>
            <person name="Cao Q."/>
            <person name="Hui J.H.L."/>
            <person name="Sookrung N."/>
            <person name="Leung T.F."/>
            <person name="Tungtrongchitr A."/>
            <person name="Tsui S.K.W."/>
        </authorList>
    </citation>
    <scope>NUCLEOTIDE SEQUENCE [LARGE SCALE GENOMIC DNA]</scope>
    <source>
        <strain evidence="1">PWHHKU_190912</strain>
    </source>
</reference>
<dbReference type="EMBL" id="JAJSOF020000039">
    <property type="protein sequence ID" value="KAJ4426929.1"/>
    <property type="molecule type" value="Genomic_DNA"/>
</dbReference>
<accession>A0ABQ8RYW1</accession>
<protein>
    <submittedName>
        <fullName evidence="1">Uncharacterized protein</fullName>
    </submittedName>
</protein>
<proteinExistence type="predicted"/>
<keyword evidence="2" id="KW-1185">Reference proteome</keyword>
<sequence>MPLIYQKYPAELPEHWIEVVESARMKPPAFHVVPVDQAMLRNWTLYMTPLFRKTCPIATRPITEMVFSVNRPRLREHRFKYKGMWETAVMVPRNGLLTQIKDTQLRSGEFLLPEKFYQGNKCNFYV</sequence>
<evidence type="ECO:0000313" key="2">
    <source>
        <dbReference type="Proteomes" id="UP001148838"/>
    </source>
</evidence>
<evidence type="ECO:0000313" key="1">
    <source>
        <dbReference type="EMBL" id="KAJ4426929.1"/>
    </source>
</evidence>
<organism evidence="1 2">
    <name type="scientific">Periplaneta americana</name>
    <name type="common">American cockroach</name>
    <name type="synonym">Blatta americana</name>
    <dbReference type="NCBI Taxonomy" id="6978"/>
    <lineage>
        <taxon>Eukaryota</taxon>
        <taxon>Metazoa</taxon>
        <taxon>Ecdysozoa</taxon>
        <taxon>Arthropoda</taxon>
        <taxon>Hexapoda</taxon>
        <taxon>Insecta</taxon>
        <taxon>Pterygota</taxon>
        <taxon>Neoptera</taxon>
        <taxon>Polyneoptera</taxon>
        <taxon>Dictyoptera</taxon>
        <taxon>Blattodea</taxon>
        <taxon>Blattoidea</taxon>
        <taxon>Blattidae</taxon>
        <taxon>Blattinae</taxon>
        <taxon>Periplaneta</taxon>
    </lineage>
</organism>
<comment type="caution">
    <text evidence="1">The sequence shown here is derived from an EMBL/GenBank/DDBJ whole genome shotgun (WGS) entry which is preliminary data.</text>
</comment>
<dbReference type="Proteomes" id="UP001148838">
    <property type="component" value="Unassembled WGS sequence"/>
</dbReference>
<gene>
    <name evidence="1" type="ORF">ANN_26728</name>
</gene>
<name>A0ABQ8RYW1_PERAM</name>